<organism evidence="18 19">
    <name type="scientific">Berkelbacteria bacterium GW2011_GWE1_39_12</name>
    <dbReference type="NCBI Taxonomy" id="1618337"/>
    <lineage>
        <taxon>Bacteria</taxon>
        <taxon>Candidatus Berkelbacteria</taxon>
    </lineage>
</organism>
<evidence type="ECO:0000259" key="17">
    <source>
        <dbReference type="PROSITE" id="PS50886"/>
    </source>
</evidence>
<evidence type="ECO:0000313" key="19">
    <source>
        <dbReference type="Proteomes" id="UP000035648"/>
    </source>
</evidence>
<keyword evidence="8" id="KW-0436">Ligase</keyword>
<comment type="catalytic activity">
    <reaction evidence="15">
        <text>tRNA(Met) + L-methionine + ATP = L-methionyl-tRNA(Met) + AMP + diphosphate</text>
        <dbReference type="Rhea" id="RHEA:13481"/>
        <dbReference type="Rhea" id="RHEA-COMP:9667"/>
        <dbReference type="Rhea" id="RHEA-COMP:9698"/>
        <dbReference type="ChEBI" id="CHEBI:30616"/>
        <dbReference type="ChEBI" id="CHEBI:33019"/>
        <dbReference type="ChEBI" id="CHEBI:57844"/>
        <dbReference type="ChEBI" id="CHEBI:78442"/>
        <dbReference type="ChEBI" id="CHEBI:78530"/>
        <dbReference type="ChEBI" id="CHEBI:456215"/>
        <dbReference type="EC" id="6.1.1.10"/>
    </reaction>
</comment>
<evidence type="ECO:0000256" key="11">
    <source>
        <dbReference type="ARBA" id="ARBA00022884"/>
    </source>
</evidence>
<dbReference type="InterPro" id="IPR051270">
    <property type="entry name" value="Tyrosine-tRNA_ligase_regulator"/>
</dbReference>
<evidence type="ECO:0000256" key="13">
    <source>
        <dbReference type="ARBA" id="ARBA00023146"/>
    </source>
</evidence>
<dbReference type="Proteomes" id="UP000035648">
    <property type="component" value="Chromosome"/>
</dbReference>
<keyword evidence="6" id="KW-0963">Cytoplasm</keyword>
<dbReference type="AlphaFoldDB" id="A0A0G4B3D1"/>
<evidence type="ECO:0000256" key="12">
    <source>
        <dbReference type="ARBA" id="ARBA00022917"/>
    </source>
</evidence>
<dbReference type="SUPFAM" id="SSF50249">
    <property type="entry name" value="Nucleic acid-binding proteins"/>
    <property type="match status" value="1"/>
</dbReference>
<dbReference type="GO" id="GO:0004825">
    <property type="term" value="F:methionine-tRNA ligase activity"/>
    <property type="evidence" value="ECO:0007669"/>
    <property type="project" value="UniProtKB-EC"/>
</dbReference>
<sequence length="108" mass="11956">MINYDDFSKIEVKIGKVINAEKVPETDKLLKLEVDFGEETNRTIVSGIAHAINTEDIIGKEVPFVVNLEPRTIRGIESRGMIMVAIDAEENPVLLNPSKEVPPGSLVR</sequence>
<evidence type="ECO:0000256" key="7">
    <source>
        <dbReference type="ARBA" id="ARBA00022555"/>
    </source>
</evidence>
<dbReference type="InterPro" id="IPR002547">
    <property type="entry name" value="tRNA-bd_dom"/>
</dbReference>
<evidence type="ECO:0000256" key="1">
    <source>
        <dbReference type="ARBA" id="ARBA00003314"/>
    </source>
</evidence>
<dbReference type="InterPro" id="IPR012340">
    <property type="entry name" value="NA-bd_OB-fold"/>
</dbReference>
<dbReference type="KEGG" id="bbgw:UT28_C0001G0657"/>
<dbReference type="InterPro" id="IPR004495">
    <property type="entry name" value="Met-tRNA-synth_bsu_C"/>
</dbReference>
<evidence type="ECO:0000256" key="3">
    <source>
        <dbReference type="ARBA" id="ARBA00011738"/>
    </source>
</evidence>
<keyword evidence="12" id="KW-0648">Protein biosynthesis</keyword>
<evidence type="ECO:0000256" key="6">
    <source>
        <dbReference type="ARBA" id="ARBA00022490"/>
    </source>
</evidence>
<dbReference type="EC" id="6.1.1.10" evidence="4"/>
<dbReference type="EMBL" id="CP011213">
    <property type="protein sequence ID" value="AKM82456.1"/>
    <property type="molecule type" value="Genomic_DNA"/>
</dbReference>
<dbReference type="GO" id="GO:0005524">
    <property type="term" value="F:ATP binding"/>
    <property type="evidence" value="ECO:0007669"/>
    <property type="project" value="UniProtKB-KW"/>
</dbReference>
<keyword evidence="13" id="KW-0030">Aminoacyl-tRNA synthetase</keyword>
<evidence type="ECO:0000256" key="16">
    <source>
        <dbReference type="PROSITE-ProRule" id="PRU00209"/>
    </source>
</evidence>
<evidence type="ECO:0000256" key="4">
    <source>
        <dbReference type="ARBA" id="ARBA00012838"/>
    </source>
</evidence>
<accession>A0A0G4B3D1</accession>
<reference evidence="18 19" key="1">
    <citation type="journal article" date="2015" name="Nature">
        <title>rRNA introns, odd ribosomes, and small enigmatic genomes across a large radiation of phyla.</title>
        <authorList>
            <person name="Brown C.T."/>
            <person name="Hug L.A."/>
            <person name="Thomas B.C."/>
            <person name="Sharon I."/>
            <person name="Castelle C.J."/>
            <person name="Singh A."/>
            <person name="Wilkins M.J."/>
            <person name="Williams K.H."/>
            <person name="Banfield J.F."/>
        </authorList>
    </citation>
    <scope>NUCLEOTIDE SEQUENCE [LARGE SCALE GENOMIC DNA]</scope>
</reference>
<dbReference type="Pfam" id="PF01588">
    <property type="entry name" value="tRNA_bind"/>
    <property type="match status" value="1"/>
</dbReference>
<name>A0A0G4B3D1_9BACT</name>
<protein>
    <recommendedName>
        <fullName evidence="5">Methionine--tRNA ligase</fullName>
        <ecNumber evidence="4">6.1.1.10</ecNumber>
    </recommendedName>
    <alternativeName>
        <fullName evidence="14">Methionyl-tRNA synthetase</fullName>
    </alternativeName>
</protein>
<dbReference type="STRING" id="1618337.UT28_C0001G0657"/>
<dbReference type="GO" id="GO:0000049">
    <property type="term" value="F:tRNA binding"/>
    <property type="evidence" value="ECO:0007669"/>
    <property type="project" value="UniProtKB-UniRule"/>
</dbReference>
<dbReference type="GO" id="GO:0005737">
    <property type="term" value="C:cytoplasm"/>
    <property type="evidence" value="ECO:0007669"/>
    <property type="project" value="UniProtKB-SubCell"/>
</dbReference>
<evidence type="ECO:0000256" key="2">
    <source>
        <dbReference type="ARBA" id="ARBA00004496"/>
    </source>
</evidence>
<keyword evidence="7 16" id="KW-0820">tRNA-binding</keyword>
<keyword evidence="11 16" id="KW-0694">RNA-binding</keyword>
<evidence type="ECO:0000256" key="9">
    <source>
        <dbReference type="ARBA" id="ARBA00022741"/>
    </source>
</evidence>
<evidence type="ECO:0000313" key="18">
    <source>
        <dbReference type="EMBL" id="AKM82456.1"/>
    </source>
</evidence>
<keyword evidence="10" id="KW-0067">ATP-binding</keyword>
<dbReference type="Gene3D" id="2.40.50.140">
    <property type="entry name" value="Nucleic acid-binding proteins"/>
    <property type="match status" value="1"/>
</dbReference>
<feature type="domain" description="TRNA-binding" evidence="17">
    <location>
        <begin position="6"/>
        <end position="108"/>
    </location>
</feature>
<proteinExistence type="predicted"/>
<comment type="subcellular location">
    <subcellularLocation>
        <location evidence="2">Cytoplasm</location>
    </subcellularLocation>
</comment>
<evidence type="ECO:0000256" key="8">
    <source>
        <dbReference type="ARBA" id="ARBA00022598"/>
    </source>
</evidence>
<keyword evidence="9" id="KW-0547">Nucleotide-binding</keyword>
<gene>
    <name evidence="18" type="ORF">UT28_C0001G0657</name>
</gene>
<comment type="subunit">
    <text evidence="3">Homodimer.</text>
</comment>
<evidence type="ECO:0000256" key="5">
    <source>
        <dbReference type="ARBA" id="ARBA00018753"/>
    </source>
</evidence>
<dbReference type="PANTHER" id="PTHR11586">
    <property type="entry name" value="TRNA-AMINOACYLATION COFACTOR ARC1 FAMILY MEMBER"/>
    <property type="match status" value="1"/>
</dbReference>
<dbReference type="PANTHER" id="PTHR11586:SF37">
    <property type="entry name" value="TRNA-BINDING DOMAIN-CONTAINING PROTEIN"/>
    <property type="match status" value="1"/>
</dbReference>
<evidence type="ECO:0000256" key="10">
    <source>
        <dbReference type="ARBA" id="ARBA00022840"/>
    </source>
</evidence>
<dbReference type="CDD" id="cd02800">
    <property type="entry name" value="tRNA_bind_EcMetRS_like"/>
    <property type="match status" value="1"/>
</dbReference>
<dbReference type="PROSITE" id="PS50886">
    <property type="entry name" value="TRBD"/>
    <property type="match status" value="1"/>
</dbReference>
<evidence type="ECO:0000256" key="15">
    <source>
        <dbReference type="ARBA" id="ARBA00047364"/>
    </source>
</evidence>
<comment type="function">
    <text evidence="1">Is required not only for elongation of protein synthesis but also for the initiation of all mRNA translation through initiator tRNA(fMet) aminoacylation.</text>
</comment>
<dbReference type="GO" id="GO:0006431">
    <property type="term" value="P:methionyl-tRNA aminoacylation"/>
    <property type="evidence" value="ECO:0007669"/>
    <property type="project" value="InterPro"/>
</dbReference>
<dbReference type="FunFam" id="2.40.50.140:FF:000042">
    <property type="entry name" value="Methionine--tRNA ligase"/>
    <property type="match status" value="1"/>
</dbReference>
<evidence type="ECO:0000256" key="14">
    <source>
        <dbReference type="ARBA" id="ARBA00030904"/>
    </source>
</evidence>